<comment type="caution">
    <text evidence="1">The sequence shown here is derived from an EMBL/GenBank/DDBJ whole genome shotgun (WGS) entry which is preliminary data.</text>
</comment>
<accession>A0AC60PQT6</accession>
<reference evidence="1 2" key="1">
    <citation type="journal article" date="2020" name="Cell">
        <title>Large-Scale Comparative Analyses of Tick Genomes Elucidate Their Genetic Diversity and Vector Capacities.</title>
        <authorList>
            <consortium name="Tick Genome and Microbiome Consortium (TIGMIC)"/>
            <person name="Jia N."/>
            <person name="Wang J."/>
            <person name="Shi W."/>
            <person name="Du L."/>
            <person name="Sun Y."/>
            <person name="Zhan W."/>
            <person name="Jiang J.F."/>
            <person name="Wang Q."/>
            <person name="Zhang B."/>
            <person name="Ji P."/>
            <person name="Bell-Sakyi L."/>
            <person name="Cui X.M."/>
            <person name="Yuan T.T."/>
            <person name="Jiang B.G."/>
            <person name="Yang W.F."/>
            <person name="Lam T.T."/>
            <person name="Chang Q.C."/>
            <person name="Ding S.J."/>
            <person name="Wang X.J."/>
            <person name="Zhu J.G."/>
            <person name="Ruan X.D."/>
            <person name="Zhao L."/>
            <person name="Wei J.T."/>
            <person name="Ye R.Z."/>
            <person name="Que T.C."/>
            <person name="Du C.H."/>
            <person name="Zhou Y.H."/>
            <person name="Cheng J.X."/>
            <person name="Dai P.F."/>
            <person name="Guo W.B."/>
            <person name="Han X.H."/>
            <person name="Huang E.J."/>
            <person name="Li L.F."/>
            <person name="Wei W."/>
            <person name="Gao Y.C."/>
            <person name="Liu J.Z."/>
            <person name="Shao H.Z."/>
            <person name="Wang X."/>
            <person name="Wang C.C."/>
            <person name="Yang T.C."/>
            <person name="Huo Q.B."/>
            <person name="Li W."/>
            <person name="Chen H.Y."/>
            <person name="Chen S.E."/>
            <person name="Zhou L.G."/>
            <person name="Ni X.B."/>
            <person name="Tian J.H."/>
            <person name="Sheng Y."/>
            <person name="Liu T."/>
            <person name="Pan Y.S."/>
            <person name="Xia L.Y."/>
            <person name="Li J."/>
            <person name="Zhao F."/>
            <person name="Cao W.C."/>
        </authorList>
    </citation>
    <scope>NUCLEOTIDE SEQUENCE [LARGE SCALE GENOMIC DNA]</scope>
    <source>
        <strain evidence="1">Iper-2018</strain>
    </source>
</reference>
<evidence type="ECO:0000313" key="1">
    <source>
        <dbReference type="EMBL" id="KAG0423409.1"/>
    </source>
</evidence>
<gene>
    <name evidence="1" type="ORF">HPB47_000817</name>
</gene>
<proteinExistence type="predicted"/>
<evidence type="ECO:0000313" key="2">
    <source>
        <dbReference type="Proteomes" id="UP000805193"/>
    </source>
</evidence>
<dbReference type="EMBL" id="JABSTQ010010104">
    <property type="protein sequence ID" value="KAG0423409.1"/>
    <property type="molecule type" value="Genomic_DNA"/>
</dbReference>
<sequence>MLVALRYMCEQAFKLTAREERYISASLHSHQAALWGIGQIQNKKENAPPPSPHGEGVANFLLVNLVVVLSKPRPTERQGVRLWAGATREGVPIFLSLAYGSPCGGFESRPRCPQSDGGLLRRRRRVTELSVARQKIPSQPAMARRRPESAAFSATSGGVSVNGAGGQSARRAAVSGGDPDSSSPRVHVRTMYYGHYGPPKRVWGQTRTLLSGATVRLNCRRRKLPAICRIDESEPTARVGVVHVSLAGGRARRQPDRMENQKDDAKDITEKEWRDKLTPDQFYICRQRGTEPAYRGRWVNHKAKGTYTCVACGADLFSSEHKFVSNCGWPSFFMALGTVDGDESPSNILRKEDTSHGMTRTEVCCKKCNSHLGHVFNDGPLPTRLRFCINSIALNFRPAPK</sequence>
<keyword evidence="2" id="KW-1185">Reference proteome</keyword>
<organism evidence="1 2">
    <name type="scientific">Ixodes persulcatus</name>
    <name type="common">Taiga tick</name>
    <dbReference type="NCBI Taxonomy" id="34615"/>
    <lineage>
        <taxon>Eukaryota</taxon>
        <taxon>Metazoa</taxon>
        <taxon>Ecdysozoa</taxon>
        <taxon>Arthropoda</taxon>
        <taxon>Chelicerata</taxon>
        <taxon>Arachnida</taxon>
        <taxon>Acari</taxon>
        <taxon>Parasitiformes</taxon>
        <taxon>Ixodida</taxon>
        <taxon>Ixodoidea</taxon>
        <taxon>Ixodidae</taxon>
        <taxon>Ixodinae</taxon>
        <taxon>Ixodes</taxon>
    </lineage>
</organism>
<name>A0AC60PQT6_IXOPE</name>
<dbReference type="Proteomes" id="UP000805193">
    <property type="component" value="Unassembled WGS sequence"/>
</dbReference>
<protein>
    <submittedName>
        <fullName evidence="1">Uncharacterized protein</fullName>
    </submittedName>
</protein>